<organism evidence="1 2">
    <name type="scientific">Halobellus rubicundus</name>
    <dbReference type="NCBI Taxonomy" id="2996466"/>
    <lineage>
        <taxon>Archaea</taxon>
        <taxon>Methanobacteriati</taxon>
        <taxon>Methanobacteriota</taxon>
        <taxon>Stenosarchaea group</taxon>
        <taxon>Halobacteria</taxon>
        <taxon>Halobacteriales</taxon>
        <taxon>Haloferacaceae</taxon>
        <taxon>Halobellus</taxon>
    </lineage>
</organism>
<protein>
    <submittedName>
        <fullName evidence="1">PD-(D/E)XK nuclease family protein</fullName>
    </submittedName>
</protein>
<sequence length="420" mass="48735">MDQSVKHLQTTLETFATAVRSVPEIEEPPRPTLAVLNQQQTEAYWNRLLRYFLDPSEPHGFKTAILDGILAVVADHDGSAEFDHQSGDEIVVESEVQSTGGNRPDLLAYCPEEWSVCFELKVNASEGRNQTTQYVQDNFLPDNVSVPPSDEYHVYISKATRSDSVADRFYDVSWHTVVDVFDDVLLSTRGGATERGAAQLRDFRDAISEEVSMEDQEYTERQREQMALYIEHYDEIRTARKAFEAVRKRERDRWATRFRERYAPESLTDEWYCDPSKYGLLFKHGWRCDADGKPVKAVDDARYRLEFQQFVRKRETWAEGELRFRVYTSPNGVPDAYRNAFKDLTNEEFYDDLATIRERHDIEHGRGNKTQAQKWYSFDPKRGPEGFYETLAQAFEEFVELAPVLTEVHERALDIAAETE</sequence>
<dbReference type="EMBL" id="JBGNYA010000001">
    <property type="protein sequence ID" value="MFA1610040.1"/>
    <property type="molecule type" value="Genomic_DNA"/>
</dbReference>
<accession>A0ABD5MCT6</accession>
<comment type="caution">
    <text evidence="1">The sequence shown here is derived from an EMBL/GenBank/DDBJ whole genome shotgun (WGS) entry which is preliminary data.</text>
</comment>
<dbReference type="Proteomes" id="UP001570511">
    <property type="component" value="Unassembled WGS sequence"/>
</dbReference>
<reference evidence="1 2" key="1">
    <citation type="submission" date="2024-08" db="EMBL/GenBank/DDBJ databases">
        <title>Halobellus sp. MBLA0158 whole genome sequence.</title>
        <authorList>
            <person name="Hwang C.Y."/>
            <person name="Cho E.-S."/>
            <person name="Seo M.-J."/>
        </authorList>
    </citation>
    <scope>NUCLEOTIDE SEQUENCE [LARGE SCALE GENOMIC DNA]</scope>
    <source>
        <strain evidence="1 2">MBLA0158</strain>
    </source>
</reference>
<name>A0ABD5MCT6_9EURY</name>
<dbReference type="InterPro" id="IPR029470">
    <property type="entry name" value="PDDEXK_4"/>
</dbReference>
<proteinExistence type="predicted"/>
<dbReference type="RefSeq" id="WP_372387263.1">
    <property type="nucleotide sequence ID" value="NZ_JBGNYA010000001.1"/>
</dbReference>
<dbReference type="Pfam" id="PF14281">
    <property type="entry name" value="PDDEXK_4"/>
    <property type="match status" value="1"/>
</dbReference>
<keyword evidence="2" id="KW-1185">Reference proteome</keyword>
<gene>
    <name evidence="1" type="ORF">OS889_03340</name>
</gene>
<evidence type="ECO:0000313" key="1">
    <source>
        <dbReference type="EMBL" id="MFA1610040.1"/>
    </source>
</evidence>
<dbReference type="AlphaFoldDB" id="A0ABD5MCT6"/>
<evidence type="ECO:0000313" key="2">
    <source>
        <dbReference type="Proteomes" id="UP001570511"/>
    </source>
</evidence>